<dbReference type="Ensembl" id="ENSPMRT00000014231.1">
    <property type="protein sequence ID" value="ENSPMRP00000013331.1"/>
    <property type="gene ID" value="ENSPMRG00000008916.1"/>
</dbReference>
<feature type="region of interest" description="Disordered" evidence="5">
    <location>
        <begin position="410"/>
        <end position="440"/>
    </location>
</feature>
<evidence type="ECO:0000259" key="7">
    <source>
        <dbReference type="Pfam" id="PF02841"/>
    </source>
</evidence>
<feature type="domain" description="Guanylate-binding protein/Atlastin C-terminal" evidence="7">
    <location>
        <begin position="81"/>
        <end position="370"/>
    </location>
</feature>
<dbReference type="OMA" id="MENDRAH"/>
<dbReference type="Gene3D" id="1.20.1000.10">
    <property type="entry name" value="Guanylate-binding protein, C-terminal domain"/>
    <property type="match status" value="1"/>
</dbReference>
<dbReference type="GeneTree" id="ENSGT00940000154265"/>
<dbReference type="Pfam" id="PF02841">
    <property type="entry name" value="GBP_C"/>
    <property type="match status" value="1"/>
</dbReference>
<keyword evidence="6" id="KW-0732">Signal</keyword>
<reference evidence="8" key="3">
    <citation type="submission" date="2025-09" db="UniProtKB">
        <authorList>
            <consortium name="Ensembl"/>
        </authorList>
    </citation>
    <scope>IDENTIFICATION</scope>
</reference>
<evidence type="ECO:0000256" key="6">
    <source>
        <dbReference type="SAM" id="SignalP"/>
    </source>
</evidence>
<evidence type="ECO:0000313" key="8">
    <source>
        <dbReference type="Ensembl" id="ENSPMRP00000013331.1"/>
    </source>
</evidence>
<dbReference type="FunFam" id="1.20.1000.10:FF:000001">
    <property type="entry name" value="Guanylate binding protein 1"/>
    <property type="match status" value="1"/>
</dbReference>
<dbReference type="GO" id="GO:0003924">
    <property type="term" value="F:GTPase activity"/>
    <property type="evidence" value="ECO:0007669"/>
    <property type="project" value="InterPro"/>
</dbReference>
<reference evidence="8" key="2">
    <citation type="submission" date="2025-08" db="UniProtKB">
        <authorList>
            <consortium name="Ensembl"/>
        </authorList>
    </citation>
    <scope>IDENTIFICATION</scope>
</reference>
<evidence type="ECO:0000256" key="4">
    <source>
        <dbReference type="SAM" id="Coils"/>
    </source>
</evidence>
<evidence type="ECO:0000256" key="5">
    <source>
        <dbReference type="SAM" id="MobiDB-lite"/>
    </source>
</evidence>
<accession>A0A670INU1</accession>
<keyword evidence="4" id="KW-0175">Coiled coil</keyword>
<proteinExistence type="predicted"/>
<evidence type="ECO:0000256" key="1">
    <source>
        <dbReference type="ARBA" id="ARBA00022801"/>
    </source>
</evidence>
<evidence type="ECO:0000256" key="2">
    <source>
        <dbReference type="ARBA" id="ARBA00022859"/>
    </source>
</evidence>
<reference evidence="8 9" key="1">
    <citation type="journal article" date="2019" name="Proc. Natl. Acad. Sci. U.S.A.">
        <title>Regulatory changes in pterin and carotenoid genes underlie balanced color polymorphisms in the wall lizard.</title>
        <authorList>
            <person name="Andrade P."/>
            <person name="Pinho C."/>
            <person name="Perez I de Lanuza G."/>
            <person name="Afonso S."/>
            <person name="Brejcha J."/>
            <person name="Rubin C.J."/>
            <person name="Wallerman O."/>
            <person name="Pereira P."/>
            <person name="Sabatino S.J."/>
            <person name="Bellati A."/>
            <person name="Pellitteri-Rosa D."/>
            <person name="Bosakova Z."/>
            <person name="Bunikis I."/>
            <person name="Carretero M.A."/>
            <person name="Feiner N."/>
            <person name="Marsik P."/>
            <person name="Pauperio F."/>
            <person name="Salvi D."/>
            <person name="Soler L."/>
            <person name="While G.M."/>
            <person name="Uller T."/>
            <person name="Font E."/>
            <person name="Andersson L."/>
            <person name="Carneiro M."/>
        </authorList>
    </citation>
    <scope>NUCLEOTIDE SEQUENCE</scope>
</reference>
<dbReference type="SUPFAM" id="SSF48340">
    <property type="entry name" value="Interferon-induced guanylate-binding protein 1 (GBP1), C-terminal domain"/>
    <property type="match status" value="1"/>
</dbReference>
<dbReference type="InterPro" id="IPR003191">
    <property type="entry name" value="Guanylate-bd/ATL_C"/>
</dbReference>
<dbReference type="InterPro" id="IPR036543">
    <property type="entry name" value="Guanylate-bd_C_sf"/>
</dbReference>
<evidence type="ECO:0000256" key="3">
    <source>
        <dbReference type="ARBA" id="ARBA00023134"/>
    </source>
</evidence>
<feature type="chain" id="PRO_5025375384" description="Guanylate-binding protein/Atlastin C-terminal domain-containing protein" evidence="6">
    <location>
        <begin position="24"/>
        <end position="440"/>
    </location>
</feature>
<keyword evidence="9" id="KW-1185">Reference proteome</keyword>
<dbReference type="GO" id="GO:0005525">
    <property type="term" value="F:GTP binding"/>
    <property type="evidence" value="ECO:0007669"/>
    <property type="project" value="UniProtKB-KW"/>
</dbReference>
<dbReference type="PANTHER" id="PTHR10751">
    <property type="entry name" value="GUANYLATE BINDING PROTEIN"/>
    <property type="match status" value="1"/>
</dbReference>
<keyword evidence="2" id="KW-0391">Immunity</keyword>
<sequence>MRAGIFLLKTCLLCLLFVQNIYFFYEKSAGTVDDVSPVIVQTFERCLTRDTFPWRTKVKWDGHPCSAISVLVILPNSSLSVLLNLVKTYVNAINSGDLPCLENAVLALAEIENAAAVCDAISCYEERMRQRLNLPTGSVNELLAVHAECEREATGIFMSRAFGDELVKKSQEKLEQELKQKKEEFCRKNEQASFDRCFAVLTDLSQELEVELRMGIYSVPGGYQRYLEKRDEIEKKYHLVPEKGIQADKALEEFLKSKQTVANSLLQMDHALTDKEKEIEAQRAQAEAAQLQQKLLEQEQARLKQMVEDEKRSHDEQLQLLKEKMEKEKKLMEEETEKMIRHKLKEQEELLKEGFQQRANEMEDEIQRLKEENNNSNAALILSAIEKGAAAVSSIAAQLLQYKMFSSALNQQKSESAPQSVGSTPRSKNPLLQNGSQTDK</sequence>
<dbReference type="CDD" id="cd16269">
    <property type="entry name" value="GBP_C"/>
    <property type="match status" value="1"/>
</dbReference>
<feature type="coiled-coil region" evidence="4">
    <location>
        <begin position="272"/>
        <end position="379"/>
    </location>
</feature>
<keyword evidence="3" id="KW-0547">Nucleotide-binding</keyword>
<dbReference type="AlphaFoldDB" id="A0A670INU1"/>
<organism evidence="8 9">
    <name type="scientific">Podarcis muralis</name>
    <name type="common">Wall lizard</name>
    <name type="synonym">Lacerta muralis</name>
    <dbReference type="NCBI Taxonomy" id="64176"/>
    <lineage>
        <taxon>Eukaryota</taxon>
        <taxon>Metazoa</taxon>
        <taxon>Chordata</taxon>
        <taxon>Craniata</taxon>
        <taxon>Vertebrata</taxon>
        <taxon>Euteleostomi</taxon>
        <taxon>Lepidosauria</taxon>
        <taxon>Squamata</taxon>
        <taxon>Bifurcata</taxon>
        <taxon>Unidentata</taxon>
        <taxon>Episquamata</taxon>
        <taxon>Laterata</taxon>
        <taxon>Lacertibaenia</taxon>
        <taxon>Lacertidae</taxon>
        <taxon>Podarcis</taxon>
    </lineage>
</organism>
<dbReference type="Proteomes" id="UP000472272">
    <property type="component" value="Chromosome 8"/>
</dbReference>
<evidence type="ECO:0000313" key="9">
    <source>
        <dbReference type="Proteomes" id="UP000472272"/>
    </source>
</evidence>
<keyword evidence="1" id="KW-0378">Hydrolase</keyword>
<dbReference type="InterPro" id="IPR037684">
    <property type="entry name" value="GBP_C"/>
</dbReference>
<dbReference type="GO" id="GO:0002376">
    <property type="term" value="P:immune system process"/>
    <property type="evidence" value="ECO:0007669"/>
    <property type="project" value="UniProtKB-KW"/>
</dbReference>
<name>A0A670INU1_PODMU</name>
<feature type="signal peptide" evidence="6">
    <location>
        <begin position="1"/>
        <end position="23"/>
    </location>
</feature>
<keyword evidence="3" id="KW-0342">GTP-binding</keyword>
<protein>
    <recommendedName>
        <fullName evidence="7">Guanylate-binding protein/Atlastin C-terminal domain-containing protein</fullName>
    </recommendedName>
</protein>